<evidence type="ECO:0000313" key="2">
    <source>
        <dbReference type="Proteomes" id="UP000219072"/>
    </source>
</evidence>
<dbReference type="InterPro" id="IPR011989">
    <property type="entry name" value="ARM-like"/>
</dbReference>
<dbReference type="Proteomes" id="UP000219072">
    <property type="component" value="Unassembled WGS sequence"/>
</dbReference>
<organism evidence="1 2">
    <name type="scientific">Streptomyces zhaozhouensis</name>
    <dbReference type="NCBI Taxonomy" id="1300267"/>
    <lineage>
        <taxon>Bacteria</taxon>
        <taxon>Bacillati</taxon>
        <taxon>Actinomycetota</taxon>
        <taxon>Actinomycetes</taxon>
        <taxon>Kitasatosporales</taxon>
        <taxon>Streptomycetaceae</taxon>
        <taxon>Streptomyces</taxon>
    </lineage>
</organism>
<dbReference type="SUPFAM" id="SSF48371">
    <property type="entry name" value="ARM repeat"/>
    <property type="match status" value="1"/>
</dbReference>
<protein>
    <recommendedName>
        <fullName evidence="3">HEAT repeat-containing protein</fullName>
    </recommendedName>
</protein>
<name>A0A286EAB6_9ACTN</name>
<dbReference type="EMBL" id="OCNE01000036">
    <property type="protein sequence ID" value="SOD67829.1"/>
    <property type="molecule type" value="Genomic_DNA"/>
</dbReference>
<keyword evidence="2" id="KW-1185">Reference proteome</keyword>
<evidence type="ECO:0000313" key="1">
    <source>
        <dbReference type="EMBL" id="SOD67829.1"/>
    </source>
</evidence>
<proteinExistence type="predicted"/>
<dbReference type="Gene3D" id="1.25.10.10">
    <property type="entry name" value="Leucine-rich Repeat Variant"/>
    <property type="match status" value="1"/>
</dbReference>
<dbReference type="RefSeq" id="WP_097234114.1">
    <property type="nucleotide sequence ID" value="NZ_OCNE01000036.1"/>
</dbReference>
<evidence type="ECO:0008006" key="3">
    <source>
        <dbReference type="Google" id="ProtNLM"/>
    </source>
</evidence>
<dbReference type="InterPro" id="IPR016024">
    <property type="entry name" value="ARM-type_fold"/>
</dbReference>
<dbReference type="AlphaFoldDB" id="A0A286EAB6"/>
<accession>A0A286EAB6</accession>
<sequence length="232" mass="24797">MIAQQRYRTRRFVLRQPHAADEVVAVARLHGWTFVREESSRAGTVRRVILEAGFPGLSVLYHERDDPDLCGLAVDSVLGPEAIGTVATLVQGALVPWTLAELLDEIDNAADRVLAVRRAGIGAPLGADADPAFLRRFSATAEDAECDVRAASVFAMVDTGWPECVPVLEKAARSDSDPAVRDVAAKGAELLRAVRPGGGAVPVVVADLFSGDEAPELHRLAMRRLTRGADDG</sequence>
<reference evidence="1 2" key="1">
    <citation type="submission" date="2017-09" db="EMBL/GenBank/DDBJ databases">
        <authorList>
            <person name="Ehlers B."/>
            <person name="Leendertz F.H."/>
        </authorList>
    </citation>
    <scope>NUCLEOTIDE SEQUENCE [LARGE SCALE GENOMIC DNA]</scope>
    <source>
        <strain evidence="1 2">CGMCC 4.7095</strain>
    </source>
</reference>
<gene>
    <name evidence="1" type="ORF">SAMN06297387_13610</name>
</gene>